<gene>
    <name evidence="1" type="ORF">GCM10023195_15340</name>
</gene>
<evidence type="ECO:0000313" key="2">
    <source>
        <dbReference type="Proteomes" id="UP001500212"/>
    </source>
</evidence>
<sequence length="229" mass="26331">MQSNYIPWKGYFDLIAAVDEFILLDNVQFTTRDWRNRNRIKTASGVRWLSIPVIRGARNRPINEVESGDPDWRLEHWRILTEAYRRAPHWADAAPILERLYQGCESTRLSTINRHFLEGVCDILRIRAEFSRAEDYDPTGTKTERLVDLCVKAGADEYVTGPAARAYLDESLFHDAGIDVRWFDYSGYPEYPQVHPPFDHQVSILDLIVNTGPAAARYLKFAAPASTRS</sequence>
<evidence type="ECO:0000313" key="1">
    <source>
        <dbReference type="EMBL" id="GAA4604501.1"/>
    </source>
</evidence>
<accession>A0ABP8TGL2</accession>
<dbReference type="Proteomes" id="UP001500212">
    <property type="component" value="Unassembled WGS sequence"/>
</dbReference>
<organism evidence="1 2">
    <name type="scientific">Actinoallomurus liliacearum</name>
    <dbReference type="NCBI Taxonomy" id="1080073"/>
    <lineage>
        <taxon>Bacteria</taxon>
        <taxon>Bacillati</taxon>
        <taxon>Actinomycetota</taxon>
        <taxon>Actinomycetes</taxon>
        <taxon>Streptosporangiales</taxon>
        <taxon>Thermomonosporaceae</taxon>
        <taxon>Actinoallomurus</taxon>
    </lineage>
</organism>
<proteinExistence type="predicted"/>
<dbReference type="EMBL" id="BAABHJ010000004">
    <property type="protein sequence ID" value="GAA4604501.1"/>
    <property type="molecule type" value="Genomic_DNA"/>
</dbReference>
<protein>
    <submittedName>
        <fullName evidence="1">WbqC family protein</fullName>
    </submittedName>
</protein>
<reference evidence="2" key="1">
    <citation type="journal article" date="2019" name="Int. J. Syst. Evol. Microbiol.">
        <title>The Global Catalogue of Microorganisms (GCM) 10K type strain sequencing project: providing services to taxonomists for standard genome sequencing and annotation.</title>
        <authorList>
            <consortium name="The Broad Institute Genomics Platform"/>
            <consortium name="The Broad Institute Genome Sequencing Center for Infectious Disease"/>
            <person name="Wu L."/>
            <person name="Ma J."/>
        </authorList>
    </citation>
    <scope>NUCLEOTIDE SEQUENCE [LARGE SCALE GENOMIC DNA]</scope>
    <source>
        <strain evidence="2">JCM 17938</strain>
    </source>
</reference>
<dbReference type="Pfam" id="PF08889">
    <property type="entry name" value="WbqC"/>
    <property type="match status" value="1"/>
</dbReference>
<comment type="caution">
    <text evidence="1">The sequence shown here is derived from an EMBL/GenBank/DDBJ whole genome shotgun (WGS) entry which is preliminary data.</text>
</comment>
<name>A0ABP8TGL2_9ACTN</name>
<dbReference type="InterPro" id="IPR014985">
    <property type="entry name" value="WbqC"/>
</dbReference>
<keyword evidence="2" id="KW-1185">Reference proteome</keyword>